<dbReference type="Pfam" id="PF01402">
    <property type="entry name" value="RHH_1"/>
    <property type="match status" value="1"/>
</dbReference>
<reference evidence="2 3" key="1">
    <citation type="submission" date="2017-04" db="EMBL/GenBank/DDBJ databases">
        <authorList>
            <person name="Afonso C.L."/>
            <person name="Miller P.J."/>
            <person name="Scott M.A."/>
            <person name="Spackman E."/>
            <person name="Goraichik I."/>
            <person name="Dimitrov K.M."/>
            <person name="Suarez D.L."/>
            <person name="Swayne D.E."/>
        </authorList>
    </citation>
    <scope>NUCLEOTIDE SEQUENCE [LARGE SCALE GENOMIC DNA]</scope>
    <source>
        <strain evidence="2 3">USBA 355</strain>
    </source>
</reference>
<feature type="domain" description="Ribbon-helix-helix protein CopG" evidence="1">
    <location>
        <begin position="6"/>
        <end position="40"/>
    </location>
</feature>
<dbReference type="InterPro" id="IPR013321">
    <property type="entry name" value="Arc_rbn_hlx_hlx"/>
</dbReference>
<proteinExistence type="predicted"/>
<protein>
    <submittedName>
        <fullName evidence="2">Ribbon-helix-helix protein, copG family</fullName>
    </submittedName>
</protein>
<accession>A0A1Y6CXG3</accession>
<keyword evidence="3" id="KW-1185">Reference proteome</keyword>
<gene>
    <name evidence="2" type="ORF">SAMN05428998_14417</name>
</gene>
<dbReference type="AlphaFoldDB" id="A0A1Y6CXG3"/>
<dbReference type="SUPFAM" id="SSF47598">
    <property type="entry name" value="Ribbon-helix-helix"/>
    <property type="match status" value="1"/>
</dbReference>
<dbReference type="GO" id="GO:0006355">
    <property type="term" value="P:regulation of DNA-templated transcription"/>
    <property type="evidence" value="ECO:0007669"/>
    <property type="project" value="InterPro"/>
</dbReference>
<name>A0A1Y6CXG3_9PROT</name>
<evidence type="ECO:0000259" key="1">
    <source>
        <dbReference type="Pfam" id="PF01402"/>
    </source>
</evidence>
<evidence type="ECO:0000313" key="2">
    <source>
        <dbReference type="EMBL" id="SMF81613.1"/>
    </source>
</evidence>
<evidence type="ECO:0000313" key="3">
    <source>
        <dbReference type="Proteomes" id="UP000192917"/>
    </source>
</evidence>
<dbReference type="EMBL" id="FWZX01000044">
    <property type="protein sequence ID" value="SMF81613.1"/>
    <property type="molecule type" value="Genomic_DNA"/>
</dbReference>
<dbReference type="Gene3D" id="1.10.1220.10">
    <property type="entry name" value="Met repressor-like"/>
    <property type="match status" value="1"/>
</dbReference>
<dbReference type="InterPro" id="IPR010985">
    <property type="entry name" value="Ribbon_hlx_hlx"/>
</dbReference>
<dbReference type="Proteomes" id="UP000192917">
    <property type="component" value="Unassembled WGS sequence"/>
</dbReference>
<dbReference type="STRING" id="560819.SAMN05428998_14417"/>
<dbReference type="RefSeq" id="WP_085126708.1">
    <property type="nucleotide sequence ID" value="NZ_FWZX01000044.1"/>
</dbReference>
<organism evidence="2 3">
    <name type="scientific">Tistlia consotensis USBA 355</name>
    <dbReference type="NCBI Taxonomy" id="560819"/>
    <lineage>
        <taxon>Bacteria</taxon>
        <taxon>Pseudomonadati</taxon>
        <taxon>Pseudomonadota</taxon>
        <taxon>Alphaproteobacteria</taxon>
        <taxon>Rhodospirillales</taxon>
        <taxon>Rhodovibrionaceae</taxon>
        <taxon>Tistlia</taxon>
    </lineage>
</organism>
<dbReference type="CDD" id="cd21631">
    <property type="entry name" value="RHH_CopG_NikR-like"/>
    <property type="match status" value="1"/>
</dbReference>
<dbReference type="InterPro" id="IPR002145">
    <property type="entry name" value="CopG"/>
</dbReference>
<sequence length="133" mass="15179">MKPRHNIYIDEDTSAELEALAAKPGASKSAIITDAIRHYIRHRGAHALDEALRIRLDRLTRENNLIRRDIDVLTESLAFFVRLYLTFNAHTPIPDKTTQAVAQERYQKFVEQVGRQIAGGKRSLDTRDGEENP</sequence>